<reference evidence="3" key="1">
    <citation type="submission" date="2020-01" db="EMBL/GenBank/DDBJ databases">
        <title>Development of genomics and gene disruption for Polysphondylium violaceum indicates a role for the polyketide synthase stlB in stalk morphogenesis.</title>
        <authorList>
            <person name="Narita B."/>
            <person name="Kawabe Y."/>
            <person name="Kin K."/>
            <person name="Saito T."/>
            <person name="Gibbs R."/>
            <person name="Kuspa A."/>
            <person name="Muzny D."/>
            <person name="Queller D."/>
            <person name="Richards S."/>
            <person name="Strassman J."/>
            <person name="Sucgang R."/>
            <person name="Worley K."/>
            <person name="Schaap P."/>
        </authorList>
    </citation>
    <scope>NUCLEOTIDE SEQUENCE</scope>
    <source>
        <strain evidence="3">QSvi11</strain>
    </source>
</reference>
<dbReference type="Pfam" id="PF13233">
    <property type="entry name" value="Complex1_LYR_2"/>
    <property type="match status" value="1"/>
</dbReference>
<dbReference type="GO" id="GO:0090324">
    <property type="term" value="P:negative regulation of oxidative phosphorylation"/>
    <property type="evidence" value="ECO:0007669"/>
    <property type="project" value="InterPro"/>
</dbReference>
<dbReference type="PANTHER" id="PTHR21024:SF0">
    <property type="entry name" value="ELECTRON TRANSFER FLAVOPROTEIN REGULATORY FACTOR 1"/>
    <property type="match status" value="1"/>
</dbReference>
<name>A0A8J4Q191_9MYCE</name>
<dbReference type="PANTHER" id="PTHR21024">
    <property type="entry name" value="GROWTH HORMONE-INDUCIBLE SOLUBLE PROTEIN-RELATED"/>
    <property type="match status" value="1"/>
</dbReference>
<feature type="compositionally biased region" description="Low complexity" evidence="2">
    <location>
        <begin position="28"/>
        <end position="46"/>
    </location>
</feature>
<dbReference type="OrthoDB" id="10258445at2759"/>
<comment type="caution">
    <text evidence="3">The sequence shown here is derived from an EMBL/GenBank/DDBJ whole genome shotgun (WGS) entry which is preliminary data.</text>
</comment>
<accession>A0A8J4Q191</accession>
<dbReference type="EMBL" id="AJWJ01000068">
    <property type="protein sequence ID" value="KAF2076242.1"/>
    <property type="molecule type" value="Genomic_DNA"/>
</dbReference>
<evidence type="ECO:0000313" key="3">
    <source>
        <dbReference type="EMBL" id="KAF2076242.1"/>
    </source>
</evidence>
<dbReference type="GO" id="GO:0022904">
    <property type="term" value="P:respiratory electron transport chain"/>
    <property type="evidence" value="ECO:0007669"/>
    <property type="project" value="TreeGrafter"/>
</dbReference>
<feature type="region of interest" description="Disordered" evidence="2">
    <location>
        <begin position="28"/>
        <end position="54"/>
    </location>
</feature>
<dbReference type="InterPro" id="IPR045296">
    <property type="entry name" value="Complex1_LYR_ETFRF1_LYRM5"/>
</dbReference>
<dbReference type="CDD" id="cd20265">
    <property type="entry name" value="Complex1_LYR_ETFRF1_LYRM5"/>
    <property type="match status" value="1"/>
</dbReference>
<evidence type="ECO:0000313" key="4">
    <source>
        <dbReference type="Proteomes" id="UP000695562"/>
    </source>
</evidence>
<protein>
    <submittedName>
        <fullName evidence="3">Uncharacterized protein</fullName>
    </submittedName>
</protein>
<dbReference type="GO" id="GO:0005739">
    <property type="term" value="C:mitochondrion"/>
    <property type="evidence" value="ECO:0007669"/>
    <property type="project" value="TreeGrafter"/>
</dbReference>
<evidence type="ECO:0000256" key="1">
    <source>
        <dbReference type="ARBA" id="ARBA00009508"/>
    </source>
</evidence>
<evidence type="ECO:0000256" key="2">
    <source>
        <dbReference type="SAM" id="MobiDB-lite"/>
    </source>
</evidence>
<organism evidence="3 4">
    <name type="scientific">Polysphondylium violaceum</name>
    <dbReference type="NCBI Taxonomy" id="133409"/>
    <lineage>
        <taxon>Eukaryota</taxon>
        <taxon>Amoebozoa</taxon>
        <taxon>Evosea</taxon>
        <taxon>Eumycetozoa</taxon>
        <taxon>Dictyostelia</taxon>
        <taxon>Dictyosteliales</taxon>
        <taxon>Dictyosteliaceae</taxon>
        <taxon>Polysphondylium</taxon>
    </lineage>
</organism>
<keyword evidence="4" id="KW-1185">Reference proteome</keyword>
<dbReference type="InterPro" id="IPR052000">
    <property type="entry name" value="ETFRF1"/>
</dbReference>
<gene>
    <name evidence="3" type="ORF">CYY_002482</name>
</gene>
<dbReference type="AlphaFoldDB" id="A0A8J4Q191"/>
<sequence length="151" mass="17366">MFKTYKFINVVSTTRLMVSNRSINSSGINISGSSSGSHQFSSSNNNTEKDHQNSDNKELRYALMYLGRLSFLGVDYIRDKAKPQFMANSHLTDPKEINICLERTKYVIKEIEALNRLHKYRSLKKSYDHEFQKINDDFLSANIGDSNSNSR</sequence>
<proteinExistence type="inferred from homology"/>
<dbReference type="Proteomes" id="UP000695562">
    <property type="component" value="Unassembled WGS sequence"/>
</dbReference>
<comment type="similarity">
    <text evidence="1">Belongs to the complex I LYR family.</text>
</comment>